<evidence type="ECO:0000256" key="2">
    <source>
        <dbReference type="SAM" id="Phobius"/>
    </source>
</evidence>
<dbReference type="Proteomes" id="UP001218188">
    <property type="component" value="Unassembled WGS sequence"/>
</dbReference>
<proteinExistence type="predicted"/>
<feature type="transmembrane region" description="Helical" evidence="2">
    <location>
        <begin position="443"/>
        <end position="462"/>
    </location>
</feature>
<evidence type="ECO:0000313" key="4">
    <source>
        <dbReference type="Proteomes" id="UP001218188"/>
    </source>
</evidence>
<evidence type="ECO:0000313" key="3">
    <source>
        <dbReference type="EMBL" id="KAJ7031687.1"/>
    </source>
</evidence>
<protein>
    <submittedName>
        <fullName evidence="3">Uncharacterized protein</fullName>
    </submittedName>
</protein>
<reference evidence="3" key="1">
    <citation type="submission" date="2023-03" db="EMBL/GenBank/DDBJ databases">
        <title>Massive genome expansion in bonnet fungi (Mycena s.s.) driven by repeated elements and novel gene families across ecological guilds.</title>
        <authorList>
            <consortium name="Lawrence Berkeley National Laboratory"/>
            <person name="Harder C.B."/>
            <person name="Miyauchi S."/>
            <person name="Viragh M."/>
            <person name="Kuo A."/>
            <person name="Thoen E."/>
            <person name="Andreopoulos B."/>
            <person name="Lu D."/>
            <person name="Skrede I."/>
            <person name="Drula E."/>
            <person name="Henrissat B."/>
            <person name="Morin E."/>
            <person name="Kohler A."/>
            <person name="Barry K."/>
            <person name="LaButti K."/>
            <person name="Morin E."/>
            <person name="Salamov A."/>
            <person name="Lipzen A."/>
            <person name="Mereny Z."/>
            <person name="Hegedus B."/>
            <person name="Baldrian P."/>
            <person name="Stursova M."/>
            <person name="Weitz H."/>
            <person name="Taylor A."/>
            <person name="Grigoriev I.V."/>
            <person name="Nagy L.G."/>
            <person name="Martin F."/>
            <person name="Kauserud H."/>
        </authorList>
    </citation>
    <scope>NUCLEOTIDE SEQUENCE</scope>
    <source>
        <strain evidence="3">CBHHK200</strain>
    </source>
</reference>
<gene>
    <name evidence="3" type="ORF">C8F04DRAFT_1185619</name>
</gene>
<feature type="transmembrane region" description="Helical" evidence="2">
    <location>
        <begin position="393"/>
        <end position="413"/>
    </location>
</feature>
<comment type="caution">
    <text evidence="3">The sequence shown here is derived from an EMBL/GenBank/DDBJ whole genome shotgun (WGS) entry which is preliminary data.</text>
</comment>
<dbReference type="AlphaFoldDB" id="A0AAD6X053"/>
<keyword evidence="2" id="KW-0472">Membrane</keyword>
<evidence type="ECO:0000256" key="1">
    <source>
        <dbReference type="SAM" id="MobiDB-lite"/>
    </source>
</evidence>
<feature type="region of interest" description="Disordered" evidence="1">
    <location>
        <begin position="93"/>
        <end position="114"/>
    </location>
</feature>
<organism evidence="3 4">
    <name type="scientific">Mycena alexandri</name>
    <dbReference type="NCBI Taxonomy" id="1745969"/>
    <lineage>
        <taxon>Eukaryota</taxon>
        <taxon>Fungi</taxon>
        <taxon>Dikarya</taxon>
        <taxon>Basidiomycota</taxon>
        <taxon>Agaricomycotina</taxon>
        <taxon>Agaricomycetes</taxon>
        <taxon>Agaricomycetidae</taxon>
        <taxon>Agaricales</taxon>
        <taxon>Marasmiineae</taxon>
        <taxon>Mycenaceae</taxon>
        <taxon>Mycena</taxon>
    </lineage>
</organism>
<name>A0AAD6X053_9AGAR</name>
<sequence length="605" mass="67722">MAGLKASEFMVMVVRVKGWYHVYTCLSRAAFTSGRKTKPRQTKGKSFWEPEKPIEEEVVDVLIAQTTSNWYLVCCEGVMGLASCTTLNKVSYPPESSGNKLHQEKPLGPYLSEQLPPEISSRIVARPSIEDEQRSEQWVIISRGSQNIKEKIRAFGAVVGRYPRSTGRGGGLNPNAALPLPSGPRIQWPVDLKLDPPLSGSEDIDSSTDMFPDAVECARADLSRLRLFLEADRLGFSLPFPSLHVRSCCTSLYVERSPDSNATRVSVHIYFYAVLMRASAILFYDYFLTLDWEISRYWGSRITWPSVQPEMLRPSTGGLTRTLGNVPVVIQYFWTQNSTPEKTMMSGQVRLQVCPRCQHLESYHQYFIIVTQVMVAAMLILRTYALYERSRGILVLMLAVTVGAIAVAIWSVLTGTSGITDNNLHLYFGCNYPISHSQGVSLAIAWADIAIFDCMIFLLTLYKVLYRRRSGADLLTVLLRDVDHAVLMLAWQRDGHVKCIQHFNVCSLYAGNCHNIYEYREFSEPFVDSISSILITRLMLNLRDPALSHMNGRLSASTTVTNNIRFAPFAGPSGGSAELDTDATMDMELPNIETAVKPPEPVQVV</sequence>
<accession>A0AAD6X053</accession>
<feature type="transmembrane region" description="Helical" evidence="2">
    <location>
        <begin position="363"/>
        <end position="381"/>
    </location>
</feature>
<keyword evidence="2" id="KW-1133">Transmembrane helix</keyword>
<keyword evidence="4" id="KW-1185">Reference proteome</keyword>
<keyword evidence="2" id="KW-0812">Transmembrane</keyword>
<dbReference type="EMBL" id="JARJCM010000079">
    <property type="protein sequence ID" value="KAJ7031687.1"/>
    <property type="molecule type" value="Genomic_DNA"/>
</dbReference>